<name>A0AAW9SFL5_9RHOB</name>
<sequence>MTHSRFPRSKALALFLGAVLGLGWIVWQHGYGQALGQVAARGQSDLALASDRLVTGLQRFRSAAVLLVDHPDLRALHAGGDRARAEARLLESADLISAHRAFYADSDGRVLASAFGGRRRIWRRGPGTGGP</sequence>
<proteinExistence type="predicted"/>
<evidence type="ECO:0000313" key="1">
    <source>
        <dbReference type="EMBL" id="MEN9059839.1"/>
    </source>
</evidence>
<keyword evidence="2" id="KW-1185">Reference proteome</keyword>
<reference evidence="1 2" key="1">
    <citation type="submission" date="2024-05" db="EMBL/GenBank/DDBJ databases">
        <title>Genome sequence of Ponticoccus litoralis KCCM 90028.</title>
        <authorList>
            <person name="Kim J.M."/>
            <person name="Lee J.K."/>
            <person name="Choi B.J."/>
            <person name="Bayburt H."/>
            <person name="Baek J.H."/>
            <person name="Jeon C.O."/>
        </authorList>
    </citation>
    <scope>NUCLEOTIDE SEQUENCE [LARGE SCALE GENOMIC DNA]</scope>
    <source>
        <strain evidence="1 2">KCCM 90028</strain>
    </source>
</reference>
<accession>A0AAW9SFL5</accession>
<protein>
    <submittedName>
        <fullName evidence="1">Uncharacterized protein</fullName>
    </submittedName>
</protein>
<comment type="caution">
    <text evidence="1">The sequence shown here is derived from an EMBL/GenBank/DDBJ whole genome shotgun (WGS) entry which is preliminary data.</text>
</comment>
<organism evidence="1 2">
    <name type="scientific">Ponticoccus litoralis</name>
    <dbReference type="NCBI Taxonomy" id="422297"/>
    <lineage>
        <taxon>Bacteria</taxon>
        <taxon>Pseudomonadati</taxon>
        <taxon>Pseudomonadota</taxon>
        <taxon>Alphaproteobacteria</taxon>
        <taxon>Rhodobacterales</taxon>
        <taxon>Roseobacteraceae</taxon>
        <taxon>Ponticoccus</taxon>
    </lineage>
</organism>
<dbReference type="RefSeq" id="WP_347164982.1">
    <property type="nucleotide sequence ID" value="NZ_JBDNCH010000002.1"/>
</dbReference>
<gene>
    <name evidence="1" type="ORF">ABFB10_01115</name>
</gene>
<dbReference type="EMBL" id="JBDNCH010000002">
    <property type="protein sequence ID" value="MEN9059839.1"/>
    <property type="molecule type" value="Genomic_DNA"/>
</dbReference>
<dbReference type="AlphaFoldDB" id="A0AAW9SFL5"/>
<evidence type="ECO:0000313" key="2">
    <source>
        <dbReference type="Proteomes" id="UP001428774"/>
    </source>
</evidence>
<dbReference type="Proteomes" id="UP001428774">
    <property type="component" value="Unassembled WGS sequence"/>
</dbReference>